<dbReference type="PROSITE" id="PS51873">
    <property type="entry name" value="TRIAD"/>
    <property type="match status" value="1"/>
</dbReference>
<protein>
    <recommendedName>
        <fullName evidence="7">RING-type domain-containing protein</fullName>
    </recommendedName>
</protein>
<keyword evidence="1" id="KW-0808">Transferase</keyword>
<keyword evidence="5" id="KW-0833">Ubl conjugation pathway</keyword>
<evidence type="ECO:0000259" key="7">
    <source>
        <dbReference type="PROSITE" id="PS51873"/>
    </source>
</evidence>
<keyword evidence="2" id="KW-0479">Metal-binding</keyword>
<reference evidence="8" key="1">
    <citation type="submission" date="2023-11" db="EMBL/GenBank/DDBJ databases">
        <authorList>
            <person name="Alioto T."/>
            <person name="Alioto T."/>
            <person name="Gomez Garrido J."/>
        </authorList>
    </citation>
    <scope>NUCLEOTIDE SEQUENCE</scope>
</reference>
<evidence type="ECO:0000256" key="6">
    <source>
        <dbReference type="ARBA" id="ARBA00022833"/>
    </source>
</evidence>
<evidence type="ECO:0000256" key="3">
    <source>
        <dbReference type="ARBA" id="ARBA00022737"/>
    </source>
</evidence>
<dbReference type="EMBL" id="CAVMBE010000023">
    <property type="protein sequence ID" value="CAK4006635.1"/>
    <property type="molecule type" value="Genomic_DNA"/>
</dbReference>
<organism evidence="8 9">
    <name type="scientific">Lecanosticta acicola</name>
    <dbReference type="NCBI Taxonomy" id="111012"/>
    <lineage>
        <taxon>Eukaryota</taxon>
        <taxon>Fungi</taxon>
        <taxon>Dikarya</taxon>
        <taxon>Ascomycota</taxon>
        <taxon>Pezizomycotina</taxon>
        <taxon>Dothideomycetes</taxon>
        <taxon>Dothideomycetidae</taxon>
        <taxon>Mycosphaerellales</taxon>
        <taxon>Mycosphaerellaceae</taxon>
        <taxon>Lecanosticta</taxon>
    </lineage>
</organism>
<feature type="domain" description="RING-type" evidence="7">
    <location>
        <begin position="1"/>
        <end position="224"/>
    </location>
</feature>
<keyword evidence="6" id="KW-0862">Zinc</keyword>
<evidence type="ECO:0000313" key="8">
    <source>
        <dbReference type="EMBL" id="CAK4006635.1"/>
    </source>
</evidence>
<evidence type="ECO:0000256" key="2">
    <source>
        <dbReference type="ARBA" id="ARBA00022723"/>
    </source>
</evidence>
<evidence type="ECO:0000256" key="4">
    <source>
        <dbReference type="ARBA" id="ARBA00022771"/>
    </source>
</evidence>
<dbReference type="Gene3D" id="1.20.120.1750">
    <property type="match status" value="1"/>
</dbReference>
<evidence type="ECO:0000256" key="1">
    <source>
        <dbReference type="ARBA" id="ARBA00022679"/>
    </source>
</evidence>
<evidence type="ECO:0000256" key="5">
    <source>
        <dbReference type="ARBA" id="ARBA00022786"/>
    </source>
</evidence>
<name>A0AAI8YYH0_9PEZI</name>
<dbReference type="Proteomes" id="UP001296104">
    <property type="component" value="Unassembled WGS sequence"/>
</dbReference>
<keyword evidence="3" id="KW-0677">Repeat</keyword>
<dbReference type="InterPro" id="IPR044066">
    <property type="entry name" value="TRIAD_supradom"/>
</dbReference>
<dbReference type="SUPFAM" id="SSF57850">
    <property type="entry name" value="RING/U-box"/>
    <property type="match status" value="1"/>
</dbReference>
<dbReference type="GO" id="GO:0008270">
    <property type="term" value="F:zinc ion binding"/>
    <property type="evidence" value="ECO:0007669"/>
    <property type="project" value="UniProtKB-KW"/>
</dbReference>
<dbReference type="AlphaFoldDB" id="A0AAI8YYH0"/>
<keyword evidence="9" id="KW-1185">Reference proteome</keyword>
<keyword evidence="4" id="KW-0863">Zinc-finger</keyword>
<dbReference type="InterPro" id="IPR002867">
    <property type="entry name" value="IBR_dom"/>
</dbReference>
<proteinExistence type="predicted"/>
<evidence type="ECO:0000313" key="9">
    <source>
        <dbReference type="Proteomes" id="UP001296104"/>
    </source>
</evidence>
<dbReference type="CDD" id="cd22584">
    <property type="entry name" value="Rcat_RBR_unk"/>
    <property type="match status" value="1"/>
</dbReference>
<gene>
    <name evidence="8" type="ORF">LECACI_7A004319</name>
</gene>
<accession>A0AAI8YYH0</accession>
<comment type="caution">
    <text evidence="8">The sequence shown here is derived from an EMBL/GenBank/DDBJ whole genome shotgun (WGS) entry which is preliminary data.</text>
</comment>
<dbReference type="Pfam" id="PF01485">
    <property type="entry name" value="IBR"/>
    <property type="match status" value="1"/>
</dbReference>
<sequence length="995" mass="115219">MVLSMTTRDSNTVATEVVSLFEAALKNDAEFPATLTGQEISLEAIVPFASKELVQKYRYKQVEKEKLVRIAKVKRKYCMHKTPSEFSSYEPDVQHLSVEEQKQPEASFDFCSYLFDNDEHVCNLCGEPCYDNEKTFDEQHWKSGICKRAWLGEQHGKGAIEGLKAGRDYQECPNPSCRTEIELESQCNHMRCGLCKTEFCYLCGAEAGEDSGHWDPGSECPRWGPADSANATFSAFVPQIWPEINVEDDEAIRPIWLHHRSIASGFLDMSDATLHLARLCQLLAEWLESKDEPVPLWVFAGQRDVRRVRWLFDADPETGSVLDDGDLVDVDADNEDLDFLLLDDLLARGYRRQEFLQFLTSYPDADYQDRVPNPNSLDQVHRATRRKAVAVMKDDRPIVYTVKQHNAEDLLNPTTHFVTVEDGSSVYDEIITSWERFHACVAEAIGRFVKPYSRIPRWVRDNMDLEGRIVVRVSDDEQLRSVVIQHPDADSITNLINVFQETTWPFLLYRKRHWTDVFYQITAHITRRQGQQAIEMDDWVRVPGLQVAYDKMQPFHEFLIPERGFVTVMSGSYPGDDKSFAMEISLQSFYRYLERWTHKNEQWTDFVGDNVWPDLGFNIPGEVRLEFYLPAVREPARVRKVDFDANVKPEHKDRIYRLLDTMFNTGTRLSEALCFIQEGEEEEGMWVDKVPDNKNVTVCREAQDSWTLSLSWKRFAEHVNGYWDRNKTAGWLRGYLTTDLSHVEIDLTYKMMGSRVTETECKRPWDRMFGYNLFANEEIQHCVEDEQTFTAHWMEYILSREHNLPPDSYDGTYIDARRRTEQILDEEPDNNAILRPPPSNLNEPPGIYGMLLISWADLFAFLVQGVPYGVNGCVQWEQIASAMNNSLGLNGRVIIRYTTPAPPVEGEPFQDFAWVALQHNHRGALQELKINFEELVMCRILQDHQVRRQFMNWLLVRPRLQQSTPSATFEIDCMHRTMVKIAPAADNLDEDMENA</sequence>
<dbReference type="GO" id="GO:0016740">
    <property type="term" value="F:transferase activity"/>
    <property type="evidence" value="ECO:0007669"/>
    <property type="project" value="UniProtKB-KW"/>
</dbReference>